<sequence>MVDEQMRKKLVETEHVTLEGYRCTVAGWKNPYCASLSADFAGFWEVSWETAEGVLSDDRNFLAKDITLSSWAWLGLGVEVPEALLLKTRY</sequence>
<gene>
    <name evidence="1" type="ORF">LCGC14_2687910</name>
</gene>
<protein>
    <submittedName>
        <fullName evidence="1">Uncharacterized protein</fullName>
    </submittedName>
</protein>
<organism evidence="1">
    <name type="scientific">marine sediment metagenome</name>
    <dbReference type="NCBI Taxonomy" id="412755"/>
    <lineage>
        <taxon>unclassified sequences</taxon>
        <taxon>metagenomes</taxon>
        <taxon>ecological metagenomes</taxon>
    </lineage>
</organism>
<reference evidence="1" key="1">
    <citation type="journal article" date="2015" name="Nature">
        <title>Complex archaea that bridge the gap between prokaryotes and eukaryotes.</title>
        <authorList>
            <person name="Spang A."/>
            <person name="Saw J.H."/>
            <person name="Jorgensen S.L."/>
            <person name="Zaremba-Niedzwiedzka K."/>
            <person name="Martijn J."/>
            <person name="Lind A.E."/>
            <person name="van Eijk R."/>
            <person name="Schleper C."/>
            <person name="Guy L."/>
            <person name="Ettema T.J."/>
        </authorList>
    </citation>
    <scope>NUCLEOTIDE SEQUENCE</scope>
</reference>
<evidence type="ECO:0000313" key="1">
    <source>
        <dbReference type="EMBL" id="KKK93936.1"/>
    </source>
</evidence>
<dbReference type="EMBL" id="LAZR01047559">
    <property type="protein sequence ID" value="KKK93936.1"/>
    <property type="molecule type" value="Genomic_DNA"/>
</dbReference>
<name>A0A0F9CB59_9ZZZZ</name>
<dbReference type="AlphaFoldDB" id="A0A0F9CB59"/>
<proteinExistence type="predicted"/>
<accession>A0A0F9CB59</accession>
<comment type="caution">
    <text evidence="1">The sequence shown here is derived from an EMBL/GenBank/DDBJ whole genome shotgun (WGS) entry which is preliminary data.</text>
</comment>